<sequence>MAVLAQEPTFVQLLGAGVGLLSLYLITGAIYRLYLSPLAPFPGPKLAALTLWYEFYFDVILRGQFTFHIRDLHKRYGPIVRINPYELHVDDPDFYDELYGGSGRRVEKLPWSAAMFGNDTSMIATVSHEHHRARRAPLNAFFSKQSVYNLEPMIRNAVSLLCDRFEDFKTSKQPVVLDNAFSALTADIITDYSFAKSSGMLLKPNFSPEYTRSLMTTSEFSLLNKQFPFILHLLRKLPDWLAVKLEPNTAALIEFQKGIEEQLLPIMEGRSAESKTSTKQPTIFHELLRSNLPDSEKQLQRLIDEGQTIVGAGSVTTAHYLSVTSYHIIANPQVLQKLQEELQPLMANRSTLPSLRQLEQLPYLKAVINEGYRISYGITARLTRVSPDSPLEYNDWLIPAGTPVGMTSILVHENEKLFPEPKVFRPERWLQPGAQRLEKYLVTFNKGSRACLGMNLARAEIPLTLAAVFGGRFGLELFETDRSDVDLKHDFFNPSPKLDSKGLRNQLFSIWHIDGSSGSRGAIACPLTTVSNDSSIPKDDKVPQTTNREM</sequence>
<dbReference type="InterPro" id="IPR001128">
    <property type="entry name" value="Cyt_P450"/>
</dbReference>
<dbReference type="GeneID" id="92009319"/>
<dbReference type="InterPro" id="IPR017972">
    <property type="entry name" value="Cyt_P450_CS"/>
</dbReference>
<dbReference type="Proteomes" id="UP001430584">
    <property type="component" value="Unassembled WGS sequence"/>
</dbReference>
<evidence type="ECO:0000256" key="7">
    <source>
        <dbReference type="RuleBase" id="RU000461"/>
    </source>
</evidence>
<comment type="similarity">
    <text evidence="2 7">Belongs to the cytochrome P450 family.</text>
</comment>
<evidence type="ECO:0000313" key="9">
    <source>
        <dbReference type="EMBL" id="KAL0259497.1"/>
    </source>
</evidence>
<evidence type="ECO:0000313" key="10">
    <source>
        <dbReference type="Proteomes" id="UP001430584"/>
    </source>
</evidence>
<dbReference type="InterPro" id="IPR036396">
    <property type="entry name" value="Cyt_P450_sf"/>
</dbReference>
<keyword evidence="5 7" id="KW-0408">Iron</keyword>
<keyword evidence="8" id="KW-0472">Membrane</keyword>
<dbReference type="PRINTS" id="PR00463">
    <property type="entry name" value="EP450I"/>
</dbReference>
<dbReference type="PANTHER" id="PTHR24305">
    <property type="entry name" value="CYTOCHROME P450"/>
    <property type="match status" value="1"/>
</dbReference>
<evidence type="ECO:0000256" key="5">
    <source>
        <dbReference type="ARBA" id="ARBA00023004"/>
    </source>
</evidence>
<organism evidence="9 10">
    <name type="scientific">Diplodia seriata</name>
    <dbReference type="NCBI Taxonomy" id="420778"/>
    <lineage>
        <taxon>Eukaryota</taxon>
        <taxon>Fungi</taxon>
        <taxon>Dikarya</taxon>
        <taxon>Ascomycota</taxon>
        <taxon>Pezizomycotina</taxon>
        <taxon>Dothideomycetes</taxon>
        <taxon>Dothideomycetes incertae sedis</taxon>
        <taxon>Botryosphaeriales</taxon>
        <taxon>Botryosphaeriaceae</taxon>
        <taxon>Diplodia</taxon>
    </lineage>
</organism>
<keyword evidence="6 7" id="KW-0503">Monooxygenase</keyword>
<keyword evidence="3 7" id="KW-0479">Metal-binding</keyword>
<evidence type="ECO:0000256" key="1">
    <source>
        <dbReference type="ARBA" id="ARBA00001971"/>
    </source>
</evidence>
<dbReference type="Gene3D" id="1.10.630.10">
    <property type="entry name" value="Cytochrome P450"/>
    <property type="match status" value="1"/>
</dbReference>
<keyword evidence="7" id="KW-0349">Heme</keyword>
<dbReference type="EMBL" id="JAJVCZ030000005">
    <property type="protein sequence ID" value="KAL0259497.1"/>
    <property type="molecule type" value="Genomic_DNA"/>
</dbReference>
<dbReference type="InterPro" id="IPR050121">
    <property type="entry name" value="Cytochrome_P450_monoxygenase"/>
</dbReference>
<keyword evidence="8" id="KW-0812">Transmembrane</keyword>
<evidence type="ECO:0000256" key="2">
    <source>
        <dbReference type="ARBA" id="ARBA00010617"/>
    </source>
</evidence>
<dbReference type="RefSeq" id="XP_066632526.1">
    <property type="nucleotide sequence ID" value="XM_066776684.1"/>
</dbReference>
<evidence type="ECO:0008006" key="11">
    <source>
        <dbReference type="Google" id="ProtNLM"/>
    </source>
</evidence>
<keyword evidence="8" id="KW-1133">Transmembrane helix</keyword>
<dbReference type="PROSITE" id="PS00086">
    <property type="entry name" value="CYTOCHROME_P450"/>
    <property type="match status" value="1"/>
</dbReference>
<comment type="cofactor">
    <cofactor evidence="1">
        <name>heme</name>
        <dbReference type="ChEBI" id="CHEBI:30413"/>
    </cofactor>
</comment>
<protein>
    <recommendedName>
        <fullName evidence="11">Trichodiene oxygenase</fullName>
    </recommendedName>
</protein>
<dbReference type="CDD" id="cd11062">
    <property type="entry name" value="CYP58-like"/>
    <property type="match status" value="1"/>
</dbReference>
<dbReference type="Pfam" id="PF00067">
    <property type="entry name" value="p450"/>
    <property type="match status" value="1"/>
</dbReference>
<dbReference type="InterPro" id="IPR002401">
    <property type="entry name" value="Cyt_P450_E_grp-I"/>
</dbReference>
<evidence type="ECO:0000256" key="6">
    <source>
        <dbReference type="ARBA" id="ARBA00023033"/>
    </source>
</evidence>
<comment type="caution">
    <text evidence="9">The sequence shown here is derived from an EMBL/GenBank/DDBJ whole genome shotgun (WGS) entry which is preliminary data.</text>
</comment>
<evidence type="ECO:0000256" key="8">
    <source>
        <dbReference type="SAM" id="Phobius"/>
    </source>
</evidence>
<evidence type="ECO:0000256" key="4">
    <source>
        <dbReference type="ARBA" id="ARBA00023002"/>
    </source>
</evidence>
<gene>
    <name evidence="9" type="ORF">SLS55_005234</name>
</gene>
<proteinExistence type="inferred from homology"/>
<dbReference type="SUPFAM" id="SSF48264">
    <property type="entry name" value="Cytochrome P450"/>
    <property type="match status" value="1"/>
</dbReference>
<feature type="transmembrane region" description="Helical" evidence="8">
    <location>
        <begin position="12"/>
        <end position="34"/>
    </location>
</feature>
<name>A0ABR3CFU0_9PEZI</name>
<evidence type="ECO:0000256" key="3">
    <source>
        <dbReference type="ARBA" id="ARBA00022723"/>
    </source>
</evidence>
<keyword evidence="10" id="KW-1185">Reference proteome</keyword>
<keyword evidence="4 7" id="KW-0560">Oxidoreductase</keyword>
<accession>A0ABR3CFU0</accession>
<reference evidence="9 10" key="1">
    <citation type="submission" date="2024-02" db="EMBL/GenBank/DDBJ databases">
        <title>De novo assembly and annotation of 12 fungi associated with fruit tree decline syndrome in Ontario, Canada.</title>
        <authorList>
            <person name="Sulman M."/>
            <person name="Ellouze W."/>
            <person name="Ilyukhin E."/>
        </authorList>
    </citation>
    <scope>NUCLEOTIDE SEQUENCE [LARGE SCALE GENOMIC DNA]</scope>
    <source>
        <strain evidence="9 10">FDS-637</strain>
    </source>
</reference>
<dbReference type="PANTHER" id="PTHR24305:SF157">
    <property type="entry name" value="N-ACETYLTRYPTOPHAN 6-HYDROXYLASE IVOC-RELATED"/>
    <property type="match status" value="1"/>
</dbReference>